<name>A0AAV4LF49_9BACL</name>
<accession>A0AAV4LF49</accession>
<gene>
    <name evidence="1" type="ORF">DNHGIG_20390</name>
</gene>
<evidence type="ECO:0000313" key="2">
    <source>
        <dbReference type="Proteomes" id="UP001057291"/>
    </source>
</evidence>
<dbReference type="RefSeq" id="WP_282199586.1">
    <property type="nucleotide sequence ID" value="NZ_BOQE01000001.1"/>
</dbReference>
<proteinExistence type="predicted"/>
<sequence>MNVALETVRASVLLFSVSLGTKWRNEESFRRACGLSDPLYNHVTATLEAYRGWPLFRKFEKYREEHRRMALLLRDEIETVCTQMKPEESLVFVASFVPARRRGYSRERVGEMIGMTTVQIEALEKGAANIFLQSITNETPLLYHLVSTQPQDLELLRARHDPSFDLRTYMSAETELAIRQVLHQGRRERIADLLSLFPEKEQRLAASVRERMRFEILGSGRAEDGRVT</sequence>
<evidence type="ECO:0000313" key="1">
    <source>
        <dbReference type="EMBL" id="GIM46490.1"/>
    </source>
</evidence>
<reference evidence="1" key="1">
    <citation type="journal article" date="2023" name="Int. J. Syst. Evol. Microbiol.">
        <title>Collibacillus ludicampi gen. nov., sp. nov., a new soil bacterium of the family Alicyclobacillaceae.</title>
        <authorList>
            <person name="Jojima T."/>
            <person name="Ioku Y."/>
            <person name="Fukuta Y."/>
            <person name="Shirasaka N."/>
            <person name="Matsumura Y."/>
            <person name="Mori M."/>
        </authorList>
    </citation>
    <scope>NUCLEOTIDE SEQUENCE</scope>
    <source>
        <strain evidence="1">TP075</strain>
    </source>
</reference>
<organism evidence="1 2">
    <name type="scientific">Collibacillus ludicampi</name>
    <dbReference type="NCBI Taxonomy" id="2771369"/>
    <lineage>
        <taxon>Bacteria</taxon>
        <taxon>Bacillati</taxon>
        <taxon>Bacillota</taxon>
        <taxon>Bacilli</taxon>
        <taxon>Bacillales</taxon>
        <taxon>Alicyclobacillaceae</taxon>
        <taxon>Collibacillus</taxon>
    </lineage>
</organism>
<dbReference type="AlphaFoldDB" id="A0AAV4LF49"/>
<comment type="caution">
    <text evidence="1">The sequence shown here is derived from an EMBL/GenBank/DDBJ whole genome shotgun (WGS) entry which is preliminary data.</text>
</comment>
<dbReference type="EMBL" id="BOQE01000001">
    <property type="protein sequence ID" value="GIM46490.1"/>
    <property type="molecule type" value="Genomic_DNA"/>
</dbReference>
<dbReference type="Proteomes" id="UP001057291">
    <property type="component" value="Unassembled WGS sequence"/>
</dbReference>
<protein>
    <submittedName>
        <fullName evidence="1">Uncharacterized protein</fullName>
    </submittedName>
</protein>
<keyword evidence="2" id="KW-1185">Reference proteome</keyword>